<feature type="region of interest" description="Disordered" evidence="1">
    <location>
        <begin position="159"/>
        <end position="181"/>
    </location>
</feature>
<keyword evidence="2" id="KW-0732">Signal</keyword>
<dbReference type="Proteomes" id="UP001501358">
    <property type="component" value="Unassembled WGS sequence"/>
</dbReference>
<feature type="domain" description="Endonuclease/exonuclease/phosphatase" evidence="3">
    <location>
        <begin position="316"/>
        <end position="608"/>
    </location>
</feature>
<dbReference type="Pfam" id="PF03372">
    <property type="entry name" value="Exo_endo_phos"/>
    <property type="match status" value="1"/>
</dbReference>
<sequence length="617" mass="65306">MIRRRPLRTPAALGALTTAALAAGLLAVPQSAAAAEVRVHDIQGSTRLSPLDGQTVTEVPGTVTAVRSFGSSRGFWIQDPNPDADPATSEGLFVFTGSKTPAVAVGDSVLVSGKVSEYYPGGAAGGGQSLTELTGASWTVVSSGNDLPEAFTLRPSTVPNRYAPQAADGGEGAGDGSIEDLPLRPRSYALDLYESLEGMTVRVQDARVVGPTTSHGEVWVTAEPNRNRTERGGTLYGSYDSPNGGRIKVESLIPYAQQPFPQADTGDELTGTTAGPLDYDNYGGYTLTATVMGELKDNGLERETTRPQREDELSVATYNVENLSPKTPAAKFSRLASALVDNLASPDIIALEEVQDGNGPTNDSLVSGEETLKKLTAAISAAGGPSYSWREIAPEDDRDGGQPGGNIRVAFLFNPERVSFTDTPGGDATTPVRAVAGEDGTAALSASPGRIDPANPAWEDSRKPLAGEFVFRGETVFVVANHFNSKGGDQGLDSRFQPPARSSETQRVAQAEAVNAFVDSLLAVDRRAKVVVAGDLNDFSFSPAMDALTEGNVLKNLADTLPKDERYSYVYNGNSQALDHMLVSRAVSRYDYDIVHVNAEFADQASDHDPQVLRIRP</sequence>
<evidence type="ECO:0000313" key="5">
    <source>
        <dbReference type="Proteomes" id="UP001501358"/>
    </source>
</evidence>
<dbReference type="Gene3D" id="3.60.10.10">
    <property type="entry name" value="Endonuclease/exonuclease/phosphatase"/>
    <property type="match status" value="1"/>
</dbReference>
<dbReference type="PROSITE" id="PS00430">
    <property type="entry name" value="TONB_DEPENDENT_REC_1"/>
    <property type="match status" value="1"/>
</dbReference>
<protein>
    <recommendedName>
        <fullName evidence="3">Endonuclease/exonuclease/phosphatase domain-containing protein</fullName>
    </recommendedName>
</protein>
<dbReference type="CDD" id="cd10283">
    <property type="entry name" value="MnuA_DNase1-like"/>
    <property type="match status" value="1"/>
</dbReference>
<comment type="caution">
    <text evidence="4">The sequence shown here is derived from an EMBL/GenBank/DDBJ whole genome shotgun (WGS) entry which is preliminary data.</text>
</comment>
<dbReference type="InterPro" id="IPR010916">
    <property type="entry name" value="TonB_box_CS"/>
</dbReference>
<feature type="chain" id="PRO_5045195182" description="Endonuclease/exonuclease/phosphatase domain-containing protein" evidence="2">
    <location>
        <begin position="35"/>
        <end position="617"/>
    </location>
</feature>
<organism evidence="4 5">
    <name type="scientific">Streptomyces thermolineatus</name>
    <dbReference type="NCBI Taxonomy" id="44033"/>
    <lineage>
        <taxon>Bacteria</taxon>
        <taxon>Bacillati</taxon>
        <taxon>Actinomycetota</taxon>
        <taxon>Actinomycetes</taxon>
        <taxon>Kitasatosporales</taxon>
        <taxon>Streptomycetaceae</taxon>
        <taxon>Streptomyces</taxon>
    </lineage>
</organism>
<dbReference type="RefSeq" id="WP_344382114.1">
    <property type="nucleotide sequence ID" value="NZ_BAAATA010000005.1"/>
</dbReference>
<accession>A0ABN3L7V0</accession>
<feature type="signal peptide" evidence="2">
    <location>
        <begin position="1"/>
        <end position="34"/>
    </location>
</feature>
<evidence type="ECO:0000313" key="4">
    <source>
        <dbReference type="EMBL" id="GAA2478029.1"/>
    </source>
</evidence>
<name>A0ABN3L7V0_9ACTN</name>
<evidence type="ECO:0000256" key="1">
    <source>
        <dbReference type="SAM" id="MobiDB-lite"/>
    </source>
</evidence>
<keyword evidence="5" id="KW-1185">Reference proteome</keyword>
<dbReference type="SUPFAM" id="SSF56219">
    <property type="entry name" value="DNase I-like"/>
    <property type="match status" value="1"/>
</dbReference>
<proteinExistence type="predicted"/>
<dbReference type="InterPro" id="IPR036691">
    <property type="entry name" value="Endo/exonu/phosph_ase_sf"/>
</dbReference>
<dbReference type="EMBL" id="BAAATA010000005">
    <property type="protein sequence ID" value="GAA2478029.1"/>
    <property type="molecule type" value="Genomic_DNA"/>
</dbReference>
<evidence type="ECO:0000256" key="2">
    <source>
        <dbReference type="SAM" id="SignalP"/>
    </source>
</evidence>
<evidence type="ECO:0000259" key="3">
    <source>
        <dbReference type="Pfam" id="PF03372"/>
    </source>
</evidence>
<dbReference type="PANTHER" id="PTHR42834:SF1">
    <property type="entry name" value="ENDONUCLEASE_EXONUCLEASE_PHOSPHATASE FAMILY PROTEIN (AFU_ORTHOLOGUE AFUA_3G09210)"/>
    <property type="match status" value="1"/>
</dbReference>
<dbReference type="PANTHER" id="PTHR42834">
    <property type="entry name" value="ENDONUCLEASE/EXONUCLEASE/PHOSPHATASE FAMILY PROTEIN (AFU_ORTHOLOGUE AFUA_3G09210)"/>
    <property type="match status" value="1"/>
</dbReference>
<dbReference type="CDD" id="cd04486">
    <property type="entry name" value="YhcR_OBF_like"/>
    <property type="match status" value="1"/>
</dbReference>
<dbReference type="InterPro" id="IPR005135">
    <property type="entry name" value="Endo/exonuclease/phosphatase"/>
</dbReference>
<reference evidence="4 5" key="1">
    <citation type="journal article" date="2019" name="Int. J. Syst. Evol. Microbiol.">
        <title>The Global Catalogue of Microorganisms (GCM) 10K type strain sequencing project: providing services to taxonomists for standard genome sequencing and annotation.</title>
        <authorList>
            <consortium name="The Broad Institute Genomics Platform"/>
            <consortium name="The Broad Institute Genome Sequencing Center for Infectious Disease"/>
            <person name="Wu L."/>
            <person name="Ma J."/>
        </authorList>
    </citation>
    <scope>NUCLEOTIDE SEQUENCE [LARGE SCALE GENOMIC DNA]</scope>
    <source>
        <strain evidence="4 5">JCM 6307</strain>
    </source>
</reference>
<gene>
    <name evidence="4" type="ORF">GCM10010406_12710</name>
</gene>